<gene>
    <name evidence="1" type="ORF">pmac_cds_689</name>
</gene>
<dbReference type="EMBL" id="MG011691">
    <property type="protein sequence ID" value="AVK77377.1"/>
    <property type="molecule type" value="Genomic_DNA"/>
</dbReference>
<sequence length="652" mass="73390">MTEQDADVVYEVRLGDWDSLPVELAVRILNGYSDNGDDDSGTHRRRARRSFFDPRWRFAARAVNRQWRAIIEHPTPAEATAMGKHPHKRWNVVHVMTPVNCPKWPTGRVVCLSAVAKWIASDATPWLADPETFYVWCARTCGATRKHVIAALFASGQAWAINQALDHHWSRLAFEAPMSSVDRIKSAVIHSEADGDAATNAVDIWACMDAVIGDRSVDDNAFCVDSLSTARIYGEYDDWDKDDGGDAEGLIQVLLDVSLYMGETIGHDALCRRFSYRDCHPSFLTLVRYGHAHLLERAIRAGLVADDYVWDAAAIAKDPACLECLLALVAEKVLPLPESAQNARQPPWIDAAVRNGRIDALALCDRYGVAFDHVEAFLTAATYRRPEVMAWLWHRQTIRRCEPPLNLDLAADVSINRHPSRQTLSIEWICAEGRWTPHPEALVGLVDRACLNDAFECALFLIQRWTRVFFDRASARDIARIFAIMTRYRCAPPMVMRFVDMINCHSVPTDLDRLNLWPALFDITIVDYGRAWRNWACIACAFADGEVPSARDVNAISPRTENPCLCAFDPEWRHVAGHDHYKPVPDGPCTPDQANLLAPLARWVRPEPVALPFPPQPREVLTQGWDWDGDEYCLFYDFLKGKGLIAVNGTAP</sequence>
<dbReference type="RefSeq" id="YP_009481373.1">
    <property type="nucleotide sequence ID" value="NC_037665.1"/>
</dbReference>
<protein>
    <recommendedName>
        <fullName evidence="2">F-box incomplete domain containing protein</fullName>
    </recommendedName>
</protein>
<dbReference type="GeneID" id="36841832"/>
<proteinExistence type="predicted"/>
<evidence type="ECO:0000313" key="1">
    <source>
        <dbReference type="EMBL" id="AVK77377.1"/>
    </source>
</evidence>
<evidence type="ECO:0008006" key="2">
    <source>
        <dbReference type="Google" id="ProtNLM"/>
    </source>
</evidence>
<dbReference type="Proteomes" id="UP000249758">
    <property type="component" value="Segment"/>
</dbReference>
<reference evidence="1" key="1">
    <citation type="journal article" date="2018" name="Nat. Commun.">
        <title>Diversity and evolution of the emerging Pandoraviridae family.</title>
        <authorList>
            <person name="Legendre M."/>
            <person name="Fabre E."/>
            <person name="Poirot O."/>
            <person name="Jeudy S."/>
            <person name="Lartigue A."/>
            <person name="Alempic J.M."/>
            <person name="Beucher L."/>
            <person name="Philippe N."/>
            <person name="Bertaux L."/>
            <person name="Christo-Foroux E."/>
            <person name="Labadie K."/>
            <person name="Coute Y."/>
            <person name="Abergel C."/>
            <person name="Claverie J.M."/>
        </authorList>
    </citation>
    <scope>NUCLEOTIDE SEQUENCE [LARGE SCALE GENOMIC DNA]</scope>
    <source>
        <strain evidence="1">Macleodensis</strain>
    </source>
</reference>
<name>A0A2U7UFX0_9VIRU</name>
<organism evidence="1">
    <name type="scientific">Pandoravirus macleodensis</name>
    <dbReference type="NCBI Taxonomy" id="2107707"/>
    <lineage>
        <taxon>Viruses</taxon>
        <taxon>Pandoravirus</taxon>
    </lineage>
</organism>
<dbReference type="KEGG" id="vg:36841832"/>
<accession>A0A2U7UFX0</accession>